<proteinExistence type="predicted"/>
<evidence type="ECO:0000313" key="2">
    <source>
        <dbReference type="EMBL" id="KAK8372075.1"/>
    </source>
</evidence>
<dbReference type="EMBL" id="JARAKH010004905">
    <property type="protein sequence ID" value="KAK8372075.1"/>
    <property type="molecule type" value="Genomic_DNA"/>
</dbReference>
<name>A0AAW0SB50_SCYPA</name>
<evidence type="ECO:0000256" key="1">
    <source>
        <dbReference type="SAM" id="MobiDB-lite"/>
    </source>
</evidence>
<comment type="caution">
    <text evidence="2">The sequence shown here is derived from an EMBL/GenBank/DDBJ whole genome shotgun (WGS) entry which is preliminary data.</text>
</comment>
<dbReference type="Proteomes" id="UP001487740">
    <property type="component" value="Unassembled WGS sequence"/>
</dbReference>
<keyword evidence="3" id="KW-1185">Reference proteome</keyword>
<protein>
    <submittedName>
        <fullName evidence="2">Uncharacterized protein</fullName>
    </submittedName>
</protein>
<reference evidence="2 3" key="1">
    <citation type="submission" date="2023-03" db="EMBL/GenBank/DDBJ databases">
        <title>High-quality genome of Scylla paramamosain provides insights in environmental adaptation.</title>
        <authorList>
            <person name="Zhang L."/>
        </authorList>
    </citation>
    <scope>NUCLEOTIDE SEQUENCE [LARGE SCALE GENOMIC DNA]</scope>
    <source>
        <strain evidence="2">LZ_2023a</strain>
        <tissue evidence="2">Muscle</tissue>
    </source>
</reference>
<feature type="region of interest" description="Disordered" evidence="1">
    <location>
        <begin position="43"/>
        <end position="71"/>
    </location>
</feature>
<evidence type="ECO:0000313" key="3">
    <source>
        <dbReference type="Proteomes" id="UP001487740"/>
    </source>
</evidence>
<accession>A0AAW0SB50</accession>
<gene>
    <name evidence="2" type="ORF">O3P69_011993</name>
</gene>
<organism evidence="2 3">
    <name type="scientific">Scylla paramamosain</name>
    <name type="common">Mud crab</name>
    <dbReference type="NCBI Taxonomy" id="85552"/>
    <lineage>
        <taxon>Eukaryota</taxon>
        <taxon>Metazoa</taxon>
        <taxon>Ecdysozoa</taxon>
        <taxon>Arthropoda</taxon>
        <taxon>Crustacea</taxon>
        <taxon>Multicrustacea</taxon>
        <taxon>Malacostraca</taxon>
        <taxon>Eumalacostraca</taxon>
        <taxon>Eucarida</taxon>
        <taxon>Decapoda</taxon>
        <taxon>Pleocyemata</taxon>
        <taxon>Brachyura</taxon>
        <taxon>Eubrachyura</taxon>
        <taxon>Portunoidea</taxon>
        <taxon>Portunidae</taxon>
        <taxon>Portuninae</taxon>
        <taxon>Scylla</taxon>
    </lineage>
</organism>
<dbReference type="AlphaFoldDB" id="A0AAW0SB50"/>
<sequence length="71" mass="7969">MVWREPKDHSTDCYFCLTDIKGHNRKGKKSIVYPDLQSAIRPVLHSSDIPVPQPPSELPSDDTSNSDDSES</sequence>